<dbReference type="PROSITE" id="PS51198">
    <property type="entry name" value="UVRD_HELICASE_ATP_BIND"/>
    <property type="match status" value="1"/>
</dbReference>
<organism evidence="11">
    <name type="scientific">marine sediment metagenome</name>
    <dbReference type="NCBI Taxonomy" id="412755"/>
    <lineage>
        <taxon>unclassified sequences</taxon>
        <taxon>metagenomes</taxon>
        <taxon>ecological metagenomes</taxon>
    </lineage>
</organism>
<feature type="domain" description="UvrD-like helicase C-terminal" evidence="10">
    <location>
        <begin position="108"/>
        <end position="265"/>
    </location>
</feature>
<name>X1PVZ4_9ZZZZ</name>
<dbReference type="SUPFAM" id="SSF52540">
    <property type="entry name" value="P-loop containing nucleoside triphosphate hydrolases"/>
    <property type="match status" value="1"/>
</dbReference>
<dbReference type="InterPro" id="IPR014017">
    <property type="entry name" value="DNA_helicase_UvrD-like_C"/>
</dbReference>
<comment type="catalytic activity">
    <reaction evidence="6">
        <text>Couples ATP hydrolysis with the unwinding of duplex DNA by translocating in the 3'-5' direction.</text>
        <dbReference type="EC" id="5.6.2.4"/>
    </reaction>
</comment>
<keyword evidence="5" id="KW-0413">Isomerase</keyword>
<dbReference type="Gene3D" id="3.40.50.300">
    <property type="entry name" value="P-loop containing nucleotide triphosphate hydrolases"/>
    <property type="match status" value="2"/>
</dbReference>
<dbReference type="PROSITE" id="PS51217">
    <property type="entry name" value="UVRD_HELICASE_CTER"/>
    <property type="match status" value="1"/>
</dbReference>
<evidence type="ECO:0000256" key="1">
    <source>
        <dbReference type="ARBA" id="ARBA00022741"/>
    </source>
</evidence>
<evidence type="ECO:0000259" key="9">
    <source>
        <dbReference type="PROSITE" id="PS51198"/>
    </source>
</evidence>
<dbReference type="GO" id="GO:0005524">
    <property type="term" value="F:ATP binding"/>
    <property type="evidence" value="ECO:0007669"/>
    <property type="project" value="UniProtKB-KW"/>
</dbReference>
<keyword evidence="3" id="KW-0347">Helicase</keyword>
<dbReference type="InterPro" id="IPR000212">
    <property type="entry name" value="DNA_helicase_UvrD/REP"/>
</dbReference>
<evidence type="ECO:0000313" key="11">
    <source>
        <dbReference type="EMBL" id="GAI43015.1"/>
    </source>
</evidence>
<evidence type="ECO:0000256" key="7">
    <source>
        <dbReference type="ARBA" id="ARBA00034808"/>
    </source>
</evidence>
<evidence type="ECO:0000256" key="2">
    <source>
        <dbReference type="ARBA" id="ARBA00022801"/>
    </source>
</evidence>
<dbReference type="GO" id="GO:0016787">
    <property type="term" value="F:hydrolase activity"/>
    <property type="evidence" value="ECO:0007669"/>
    <property type="project" value="UniProtKB-KW"/>
</dbReference>
<dbReference type="GO" id="GO:0005829">
    <property type="term" value="C:cytosol"/>
    <property type="evidence" value="ECO:0007669"/>
    <property type="project" value="TreeGrafter"/>
</dbReference>
<feature type="non-terminal residue" evidence="11">
    <location>
        <position position="1"/>
    </location>
</feature>
<dbReference type="InterPro" id="IPR014016">
    <property type="entry name" value="UvrD-like_ATP-bd"/>
</dbReference>
<evidence type="ECO:0000259" key="10">
    <source>
        <dbReference type="PROSITE" id="PS51217"/>
    </source>
</evidence>
<accession>X1PVZ4</accession>
<dbReference type="GO" id="GO:0000725">
    <property type="term" value="P:recombinational repair"/>
    <property type="evidence" value="ECO:0007669"/>
    <property type="project" value="TreeGrafter"/>
</dbReference>
<dbReference type="GO" id="GO:0043138">
    <property type="term" value="F:3'-5' DNA helicase activity"/>
    <property type="evidence" value="ECO:0007669"/>
    <property type="project" value="UniProtKB-EC"/>
</dbReference>
<evidence type="ECO:0000256" key="4">
    <source>
        <dbReference type="ARBA" id="ARBA00022840"/>
    </source>
</evidence>
<keyword evidence="2" id="KW-0378">Hydrolase</keyword>
<dbReference type="PANTHER" id="PTHR11070:SF2">
    <property type="entry name" value="ATP-DEPENDENT DNA HELICASE SRS2"/>
    <property type="match status" value="1"/>
</dbReference>
<gene>
    <name evidence="11" type="ORF">S06H3_41130</name>
</gene>
<evidence type="ECO:0000256" key="3">
    <source>
        <dbReference type="ARBA" id="ARBA00022806"/>
    </source>
</evidence>
<proteinExistence type="predicted"/>
<dbReference type="InterPro" id="IPR027417">
    <property type="entry name" value="P-loop_NTPase"/>
</dbReference>
<evidence type="ECO:0000256" key="8">
    <source>
        <dbReference type="ARBA" id="ARBA00048988"/>
    </source>
</evidence>
<dbReference type="GO" id="GO:0003677">
    <property type="term" value="F:DNA binding"/>
    <property type="evidence" value="ECO:0007669"/>
    <property type="project" value="InterPro"/>
</dbReference>
<keyword evidence="4" id="KW-0067">ATP-binding</keyword>
<protein>
    <recommendedName>
        <fullName evidence="7">DNA 3'-5' helicase</fullName>
        <ecNumber evidence="7">5.6.2.4</ecNumber>
    </recommendedName>
</protein>
<dbReference type="Pfam" id="PF13361">
    <property type="entry name" value="UvrD_C"/>
    <property type="match status" value="1"/>
</dbReference>
<dbReference type="EC" id="5.6.2.4" evidence="7"/>
<sequence length="265" mass="30543">NSQIQHILVDEFQDTNFYQWRIIYALIEDWVSGSGIANEMFAQPTLFLVGDEGQSIYLFRGADVQLFREASRMMKENFGREGRYVYYRPEENYRSLDAVINFANFLFQKVMTGSREDNLKTSYIRFKKGREDKQKGEVGILLSRSPKKIGAQKMRELDAEIMGGKIQSIVGSSLVFDKEKGETLPCQWKDIAVLLRDRNSLPQIEAAFKHRNIPYVVIGSKGLFETPEVRLLYAILKFLRDPTDDLSFLSLLFSPCSYLSSKEVN</sequence>
<evidence type="ECO:0000256" key="6">
    <source>
        <dbReference type="ARBA" id="ARBA00034617"/>
    </source>
</evidence>
<dbReference type="PANTHER" id="PTHR11070">
    <property type="entry name" value="UVRD / RECB / PCRA DNA HELICASE FAMILY MEMBER"/>
    <property type="match status" value="1"/>
</dbReference>
<dbReference type="EMBL" id="BARV01025309">
    <property type="protein sequence ID" value="GAI43015.1"/>
    <property type="molecule type" value="Genomic_DNA"/>
</dbReference>
<reference evidence="11" key="1">
    <citation type="journal article" date="2014" name="Front. Microbiol.">
        <title>High frequency of phylogenetically diverse reductive dehalogenase-homologous genes in deep subseafloor sedimentary metagenomes.</title>
        <authorList>
            <person name="Kawai M."/>
            <person name="Futagami T."/>
            <person name="Toyoda A."/>
            <person name="Takaki Y."/>
            <person name="Nishi S."/>
            <person name="Hori S."/>
            <person name="Arai W."/>
            <person name="Tsubouchi T."/>
            <person name="Morono Y."/>
            <person name="Uchiyama I."/>
            <person name="Ito T."/>
            <person name="Fujiyama A."/>
            <person name="Inagaki F."/>
            <person name="Takami H."/>
        </authorList>
    </citation>
    <scope>NUCLEOTIDE SEQUENCE</scope>
    <source>
        <strain evidence="11">Expedition CK06-06</strain>
    </source>
</reference>
<comment type="catalytic activity">
    <reaction evidence="8">
        <text>ATP + H2O = ADP + phosphate + H(+)</text>
        <dbReference type="Rhea" id="RHEA:13065"/>
        <dbReference type="ChEBI" id="CHEBI:15377"/>
        <dbReference type="ChEBI" id="CHEBI:15378"/>
        <dbReference type="ChEBI" id="CHEBI:30616"/>
        <dbReference type="ChEBI" id="CHEBI:43474"/>
        <dbReference type="ChEBI" id="CHEBI:456216"/>
        <dbReference type="EC" id="5.6.2.4"/>
    </reaction>
</comment>
<keyword evidence="1" id="KW-0547">Nucleotide-binding</keyword>
<feature type="domain" description="UvrD-like helicase ATP-binding" evidence="9">
    <location>
        <begin position="1"/>
        <end position="96"/>
    </location>
</feature>
<feature type="non-terminal residue" evidence="11">
    <location>
        <position position="265"/>
    </location>
</feature>
<dbReference type="Pfam" id="PF00580">
    <property type="entry name" value="UvrD-helicase"/>
    <property type="match status" value="1"/>
</dbReference>
<evidence type="ECO:0000256" key="5">
    <source>
        <dbReference type="ARBA" id="ARBA00023235"/>
    </source>
</evidence>
<dbReference type="AlphaFoldDB" id="X1PVZ4"/>
<comment type="caution">
    <text evidence="11">The sequence shown here is derived from an EMBL/GenBank/DDBJ whole genome shotgun (WGS) entry which is preliminary data.</text>
</comment>